<dbReference type="GO" id="GO:0003712">
    <property type="term" value="F:transcription coregulator activity"/>
    <property type="evidence" value="ECO:0007669"/>
    <property type="project" value="TreeGrafter"/>
</dbReference>
<accession>A0A4S4EJY1</accession>
<dbReference type="GO" id="GO:0031490">
    <property type="term" value="F:chromatin DNA binding"/>
    <property type="evidence" value="ECO:0007669"/>
    <property type="project" value="TreeGrafter"/>
</dbReference>
<feature type="compositionally biased region" description="Basic and acidic residues" evidence="6">
    <location>
        <begin position="92"/>
        <end position="106"/>
    </location>
</feature>
<feature type="compositionally biased region" description="Basic and acidic residues" evidence="6">
    <location>
        <begin position="1113"/>
        <end position="1122"/>
    </location>
</feature>
<dbReference type="GO" id="GO:0046872">
    <property type="term" value="F:metal ion binding"/>
    <property type="evidence" value="ECO:0007669"/>
    <property type="project" value="UniProtKB-KW"/>
</dbReference>
<dbReference type="EMBL" id="SDRB02004107">
    <property type="protein sequence ID" value="THG16384.1"/>
    <property type="molecule type" value="Genomic_DNA"/>
</dbReference>
<evidence type="ECO:0000256" key="6">
    <source>
        <dbReference type="SAM" id="MobiDB-lite"/>
    </source>
</evidence>
<sequence>MSDEKYATHTLCTYPSVECPIFTYCKTSIVDFHRSCPNCSFRLCLTCSREIRDGHFLGGGKEVIFQYIDNGRSCLHGGNAYPVFSGKGVVQHGEENNQQQERRRNSGGEGGDLDISVGTRSKDHEKSTSEWKANKNGVICCPARKMGGCGHHQLELKCMLPEDWVSCLVKKAEDASKMLKLHVMPRTSLQWCSCFTGDIQHGNLKHFQQHWVKGEPVIVSDVLEHTSGLSWEPMVMWRAFRQITHSQHSKHLDVVASDCLDWSETKETDLCTFNMNSSSMNSPKRKRRKQFACEVDLYGDLNGIVYKKLDEECHSAFSSEEDINIVGDEAYSRTRKGPQNRKRKRRKQFACEVDLYGDLNGIVYKKLDEECHSAFSSEEDINIVGDEAYSRTRKGPQNRKRKRRKQFACEVDLYGDLNGIVYKKLDEECHSAFSSEEDINIVGDEAYSRTRKGPQNRKRKRRKQFACEVDLYGDLNGIVYKKLDEECHSAFSSEEDINIVGDEAYSRTRKGPQNRKRKRRKQFACEVDLYGDLNGIVYKKLDEECHSAFSSEEDINIVGDEAYSRTRKGPQNRKRKRRKQFACEVDLYGDLNGIVYKKLDEECHSAFSSEEDINIVGDEAYSRTRKGPQNRKRKRRKQFACEVDLYGDLNGIVYKKLDEECHSAFSSEEDINIVGDEAYSRTRKGPQNRKRKRRKQFACEVDLYGDLNGIVYKKLDEECHSAFSSEEDINIVGDEAYSRTRKGPQNRKRKRRKQFACEVDLYGDLNGIVYKKLDEECHSAFSSEEDINIVGDEAYSRTRKGPQNRKRKRRKQFACEVDLYGDLNGIVYKKLDEECHSAFSSEEDINIVGDEAYSRTRKGPQNRKRKRRKQFACEVDLYGDLNGIVYKKLDEECHSAFSSEEDINIVGDEAYSRTRKGPQNRKRKRRKQFACEVDLYGDLNGIVYKKLDEECHSAFSSEEDINIVGDEAYSRTRKGPQNRKRKRRKQFACEVDLYGDLNGIVYKKLDEECHSAFSSEEDINIVGDEAYSRTRKGPQNRKRKRRKQFACEVDLYGDLNGIVYKKLDEECHSAFSSEEDINIVGDEAYSRTRKGPQNRKRKRRKLPAIFQSKCEKLRKDNSEKVNRGHQITAEASERSEVKKLDQGKSGKSAEYSNAGTMLDGLEHADGGSVWDVFRRQDVPKLQEYLKKHFREFRHIHCSPLQQGSYYVIYTSASPYFATQVEDEIVSSFHCGFQRCLLKWKDCLDPHATWIISHVVVFHFVVVHPIHDQTFYFTLEHKRKLKEEYGIEPWTFVQKLGDAVFIPAGCPYQVRNLKSCIKVDLDFVSPENLSECIRLSEEVRLLPENHRAKEDKLESCIKVALDFVSAENVSECIRLTEEFHSLPGNRRAKEDKLEVKKIALHAIDSAVRDLEELASSKGGALEMSTRKQQSGYLEPSQTDAATVEEGLAHPNPNVVGEELAKPNVVEEPRGKPSVELPRSEHDVLEAVQANVDLSGGNQAIKELMEPPQVLFEAVKVKVEPSNDIQAVGGQTELQLGEFLTEAAPIKGRRFKVPRSEVARAIPVSSSSASLVAAGIEEGITISRGEDGVIKLKDQSGSEVVFEAIQVKSEPSKGIQAVGGHTELQLGESSTEAAPIDSELSEVPQSEVGRAGSISGSSASSTIVGIEEGITMSWGEDGVVTLKDDQSGLDVRLNPESLFAGLSFLFAPMILETFGGLLEMFERMELKKASQADFDELLRTLGDLKRGLLRVGWIKDRVRKMAARAKFHSLIVSELKLVDQKIDECKVQMVEYEEKKRKLILEAHEFEQYAEGVFDINGNVVQGLLDL</sequence>
<dbReference type="GO" id="GO:0032454">
    <property type="term" value="F:histone H3K9 demethylase activity"/>
    <property type="evidence" value="ECO:0007669"/>
    <property type="project" value="InterPro"/>
</dbReference>
<organism evidence="8 9">
    <name type="scientific">Camellia sinensis var. sinensis</name>
    <name type="common">China tea</name>
    <dbReference type="NCBI Taxonomy" id="542762"/>
    <lineage>
        <taxon>Eukaryota</taxon>
        <taxon>Viridiplantae</taxon>
        <taxon>Streptophyta</taxon>
        <taxon>Embryophyta</taxon>
        <taxon>Tracheophyta</taxon>
        <taxon>Spermatophyta</taxon>
        <taxon>Magnoliopsida</taxon>
        <taxon>eudicotyledons</taxon>
        <taxon>Gunneridae</taxon>
        <taxon>Pentapetalae</taxon>
        <taxon>asterids</taxon>
        <taxon>Ericales</taxon>
        <taxon>Theaceae</taxon>
        <taxon>Camellia</taxon>
    </lineage>
</organism>
<protein>
    <recommendedName>
        <fullName evidence="7">JmjC domain-containing protein</fullName>
    </recommendedName>
</protein>
<dbReference type="GO" id="GO:0000785">
    <property type="term" value="C:chromatin"/>
    <property type="evidence" value="ECO:0007669"/>
    <property type="project" value="TreeGrafter"/>
</dbReference>
<dbReference type="Proteomes" id="UP000306102">
    <property type="component" value="Unassembled WGS sequence"/>
</dbReference>
<dbReference type="SMART" id="SM00558">
    <property type="entry name" value="JmjC"/>
    <property type="match status" value="1"/>
</dbReference>
<dbReference type="InterPro" id="IPR003347">
    <property type="entry name" value="JmjC_dom"/>
</dbReference>
<dbReference type="InterPro" id="IPR045109">
    <property type="entry name" value="LSDs-like"/>
</dbReference>
<evidence type="ECO:0000313" key="8">
    <source>
        <dbReference type="EMBL" id="THG16384.1"/>
    </source>
</evidence>
<keyword evidence="3" id="KW-0479">Metal-binding</keyword>
<evidence type="ECO:0000256" key="1">
    <source>
        <dbReference type="ARBA" id="ARBA00004123"/>
    </source>
</evidence>
<dbReference type="GO" id="GO:0000118">
    <property type="term" value="C:histone deacetylase complex"/>
    <property type="evidence" value="ECO:0007669"/>
    <property type="project" value="TreeGrafter"/>
</dbReference>
<feature type="compositionally biased region" description="Basic and acidic residues" evidence="6">
    <location>
        <begin position="1131"/>
        <end position="1144"/>
    </location>
</feature>
<feature type="region of interest" description="Disordered" evidence="6">
    <location>
        <begin position="1614"/>
        <end position="1636"/>
    </location>
</feature>
<evidence type="ECO:0000256" key="3">
    <source>
        <dbReference type="ARBA" id="ARBA00022723"/>
    </source>
</evidence>
<feature type="compositionally biased region" description="Basic and acidic residues" evidence="6">
    <location>
        <begin position="120"/>
        <end position="130"/>
    </location>
</feature>
<evidence type="ECO:0000259" key="7">
    <source>
        <dbReference type="PROSITE" id="PS51184"/>
    </source>
</evidence>
<feature type="domain" description="JmjC" evidence="7">
    <location>
        <begin position="1174"/>
        <end position="1339"/>
    </location>
</feature>
<comment type="similarity">
    <text evidence="2">Belongs to the JARID1 histone demethylase family.</text>
</comment>
<evidence type="ECO:0000256" key="2">
    <source>
        <dbReference type="ARBA" id="ARBA00006801"/>
    </source>
</evidence>
<keyword evidence="5" id="KW-0175">Coiled coil</keyword>
<feature type="region of interest" description="Disordered" evidence="6">
    <location>
        <begin position="91"/>
        <end position="130"/>
    </location>
</feature>
<gene>
    <name evidence="8" type="ORF">TEA_019179</name>
</gene>
<comment type="subcellular location">
    <subcellularLocation>
        <location evidence="1">Nucleus</location>
    </subcellularLocation>
</comment>
<reference evidence="8 9" key="1">
    <citation type="journal article" date="2018" name="Proc. Natl. Acad. Sci. U.S.A.">
        <title>Draft genome sequence of Camellia sinensis var. sinensis provides insights into the evolution of the tea genome and tea quality.</title>
        <authorList>
            <person name="Wei C."/>
            <person name="Yang H."/>
            <person name="Wang S."/>
            <person name="Zhao J."/>
            <person name="Liu C."/>
            <person name="Gao L."/>
            <person name="Xia E."/>
            <person name="Lu Y."/>
            <person name="Tai Y."/>
            <person name="She G."/>
            <person name="Sun J."/>
            <person name="Cao H."/>
            <person name="Tong W."/>
            <person name="Gao Q."/>
            <person name="Li Y."/>
            <person name="Deng W."/>
            <person name="Jiang X."/>
            <person name="Wang W."/>
            <person name="Chen Q."/>
            <person name="Zhang S."/>
            <person name="Li H."/>
            <person name="Wu J."/>
            <person name="Wang P."/>
            <person name="Li P."/>
            <person name="Shi C."/>
            <person name="Zheng F."/>
            <person name="Jian J."/>
            <person name="Huang B."/>
            <person name="Shan D."/>
            <person name="Shi M."/>
            <person name="Fang C."/>
            <person name="Yue Y."/>
            <person name="Li F."/>
            <person name="Li D."/>
            <person name="Wei S."/>
            <person name="Han B."/>
            <person name="Jiang C."/>
            <person name="Yin Y."/>
            <person name="Xia T."/>
            <person name="Zhang Z."/>
            <person name="Bennetzen J.L."/>
            <person name="Zhao S."/>
            <person name="Wan X."/>
        </authorList>
    </citation>
    <scope>NUCLEOTIDE SEQUENCE [LARGE SCALE GENOMIC DNA]</scope>
    <source>
        <strain evidence="9">cv. Shuchazao</strain>
        <tissue evidence="8">Leaf</tissue>
    </source>
</reference>
<feature type="coiled-coil region" evidence="5">
    <location>
        <begin position="1773"/>
        <end position="1800"/>
    </location>
</feature>
<dbReference type="STRING" id="542762.A0A4S4EJY1"/>
<dbReference type="PROSITE" id="PS51184">
    <property type="entry name" value="JMJC"/>
    <property type="match status" value="1"/>
</dbReference>
<dbReference type="Pfam" id="PF02373">
    <property type="entry name" value="JmjC"/>
    <property type="match status" value="1"/>
</dbReference>
<evidence type="ECO:0000313" key="9">
    <source>
        <dbReference type="Proteomes" id="UP000306102"/>
    </source>
</evidence>
<name>A0A4S4EJY1_CAMSN</name>
<dbReference type="SUPFAM" id="SSF51197">
    <property type="entry name" value="Clavaminate synthase-like"/>
    <property type="match status" value="1"/>
</dbReference>
<dbReference type="GO" id="GO:0006357">
    <property type="term" value="P:regulation of transcription by RNA polymerase II"/>
    <property type="evidence" value="ECO:0007669"/>
    <property type="project" value="TreeGrafter"/>
</dbReference>
<evidence type="ECO:0000256" key="4">
    <source>
        <dbReference type="ARBA" id="ARBA00023242"/>
    </source>
</evidence>
<dbReference type="PANTHER" id="PTHR12549">
    <property type="entry name" value="JMJC DOMAIN-CONTAINING HISTONE DEMETHYLATION PROTEIN"/>
    <property type="match status" value="1"/>
</dbReference>
<dbReference type="PANTHER" id="PTHR12549:SF11">
    <property type="entry name" value="LYSINE-SPECIFIC DEMETHYLASE JMJ25"/>
    <property type="match status" value="1"/>
</dbReference>
<comment type="caution">
    <text evidence="8">The sequence shown here is derived from an EMBL/GenBank/DDBJ whole genome shotgun (WGS) entry which is preliminary data.</text>
</comment>
<feature type="region of interest" description="Disordered" evidence="6">
    <location>
        <begin position="1113"/>
        <end position="1151"/>
    </location>
</feature>
<dbReference type="Gene3D" id="2.60.120.650">
    <property type="entry name" value="Cupin"/>
    <property type="match status" value="3"/>
</dbReference>
<evidence type="ECO:0000256" key="5">
    <source>
        <dbReference type="SAM" id="Coils"/>
    </source>
</evidence>
<keyword evidence="9" id="KW-1185">Reference proteome</keyword>
<proteinExistence type="inferred from homology"/>
<keyword evidence="4" id="KW-0539">Nucleus</keyword>